<organism evidence="2 3">
    <name type="scientific">Saguinus oedipus</name>
    <name type="common">Cotton-top tamarin</name>
    <name type="synonym">Oedipomidas oedipus</name>
    <dbReference type="NCBI Taxonomy" id="9490"/>
    <lineage>
        <taxon>Eukaryota</taxon>
        <taxon>Metazoa</taxon>
        <taxon>Chordata</taxon>
        <taxon>Craniata</taxon>
        <taxon>Vertebrata</taxon>
        <taxon>Euteleostomi</taxon>
        <taxon>Mammalia</taxon>
        <taxon>Eutheria</taxon>
        <taxon>Euarchontoglires</taxon>
        <taxon>Primates</taxon>
        <taxon>Haplorrhini</taxon>
        <taxon>Platyrrhini</taxon>
        <taxon>Cebidae</taxon>
        <taxon>Callitrichinae</taxon>
        <taxon>Saguinus</taxon>
    </lineage>
</organism>
<evidence type="ECO:0000256" key="1">
    <source>
        <dbReference type="SAM" id="MobiDB-lite"/>
    </source>
</evidence>
<dbReference type="Proteomes" id="UP001266305">
    <property type="component" value="Unassembled WGS sequence"/>
</dbReference>
<comment type="caution">
    <text evidence="2">The sequence shown here is derived from an EMBL/GenBank/DDBJ whole genome shotgun (WGS) entry which is preliminary data.</text>
</comment>
<sequence length="91" mass="10481">MKTLQERCKWPLGEQSNEYPKGPSDSQRPKEKGHDPYRELQAKKLLSLYVFLLHGRNMESHLPTALFVNKCSSGGVQLQLQQVEPGKEWVM</sequence>
<feature type="compositionally biased region" description="Basic and acidic residues" evidence="1">
    <location>
        <begin position="27"/>
        <end position="36"/>
    </location>
</feature>
<accession>A0ABQ9U630</accession>
<gene>
    <name evidence="2" type="ORF">P7K49_029046</name>
</gene>
<dbReference type="EMBL" id="JASSZA010000015">
    <property type="protein sequence ID" value="KAK2092518.1"/>
    <property type="molecule type" value="Genomic_DNA"/>
</dbReference>
<protein>
    <submittedName>
        <fullName evidence="2">Uncharacterized protein</fullName>
    </submittedName>
</protein>
<evidence type="ECO:0000313" key="2">
    <source>
        <dbReference type="EMBL" id="KAK2092518.1"/>
    </source>
</evidence>
<reference evidence="2 3" key="1">
    <citation type="submission" date="2023-05" db="EMBL/GenBank/DDBJ databases">
        <title>B98-5 Cell Line De Novo Hybrid Assembly: An Optical Mapping Approach.</title>
        <authorList>
            <person name="Kananen K."/>
            <person name="Auerbach J.A."/>
            <person name="Kautto E."/>
            <person name="Blachly J.S."/>
        </authorList>
    </citation>
    <scope>NUCLEOTIDE SEQUENCE [LARGE SCALE GENOMIC DNA]</scope>
    <source>
        <strain evidence="2">B95-8</strain>
        <tissue evidence="2">Cell line</tissue>
    </source>
</reference>
<feature type="region of interest" description="Disordered" evidence="1">
    <location>
        <begin position="1"/>
        <end position="36"/>
    </location>
</feature>
<proteinExistence type="predicted"/>
<evidence type="ECO:0000313" key="3">
    <source>
        <dbReference type="Proteomes" id="UP001266305"/>
    </source>
</evidence>
<name>A0ABQ9U630_SAGOE</name>
<keyword evidence="3" id="KW-1185">Reference proteome</keyword>